<sequence length="336" mass="36963">MFKLIHYNLMTSSLSFLIHNLPGLLAALFYAFVSGSMSFMNKVILTSYHYDYPDVIMLFQVVLTAIVVDLCRMTNICKIPPWTFQRSREFFFPSLCFALHTTLALAALSGLSIPIYNVLRRMLPLATLLTAHFVLKKTPSYGIITSVLIIVIGTVLAGLGDLKFHFSSYCNGLLSVVAQATYLTYVQKTGVEDNTSALSVLHINSINCIPMMLIYTTINGKLLESFSFSGFKNENDRTSFIVAFVANISMGCVLNYSLFLCATLNSALTTSLIGVIKGVLTTLVGFLTFGGQPITFMVVTGVTLNAIGGVLYTAVKYFEKRKQSSNVHTTHDHQAA</sequence>
<dbReference type="Pfam" id="PF03151">
    <property type="entry name" value="TPT"/>
    <property type="match status" value="1"/>
</dbReference>
<evidence type="ECO:0000256" key="4">
    <source>
        <dbReference type="ARBA" id="ARBA00023136"/>
    </source>
</evidence>
<dbReference type="GO" id="GO:0016020">
    <property type="term" value="C:membrane"/>
    <property type="evidence" value="ECO:0007669"/>
    <property type="project" value="UniProtKB-SubCell"/>
</dbReference>
<keyword evidence="2 5" id="KW-0812">Transmembrane</keyword>
<dbReference type="InterPro" id="IPR050186">
    <property type="entry name" value="TPT_transporter"/>
</dbReference>
<feature type="transmembrane region" description="Helical" evidence="5">
    <location>
        <begin position="12"/>
        <end position="32"/>
    </location>
</feature>
<dbReference type="InterPro" id="IPR004853">
    <property type="entry name" value="Sugar_P_trans_dom"/>
</dbReference>
<evidence type="ECO:0000259" key="6">
    <source>
        <dbReference type="Pfam" id="PF03151"/>
    </source>
</evidence>
<dbReference type="EMBL" id="HAAD01003445">
    <property type="protein sequence ID" value="CDG69677.1"/>
    <property type="molecule type" value="mRNA"/>
</dbReference>
<reference evidence="7" key="1">
    <citation type="journal article" date="2013" name="Genome Biol. Evol.">
        <title>Punctuated emergences of genetic and phenotypic innovations in eumetazoan, bilaterian, euteleostome, and hominidae ancestors.</title>
        <authorList>
            <person name="Wenger Y."/>
            <person name="Galliot B."/>
        </authorList>
    </citation>
    <scope>NUCLEOTIDE SEQUENCE</scope>
    <source>
        <tissue evidence="7">Whole animals</tissue>
    </source>
</reference>
<dbReference type="OrthoDB" id="417037at2759"/>
<keyword evidence="3 5" id="KW-1133">Transmembrane helix</keyword>
<accession>T2MCL5</accession>
<feature type="transmembrane region" description="Helical" evidence="5">
    <location>
        <begin position="267"/>
        <end position="288"/>
    </location>
</feature>
<protein>
    <submittedName>
        <fullName evidence="7">Solute carrier family 35 member D3</fullName>
    </submittedName>
</protein>
<feature type="transmembrane region" description="Helical" evidence="5">
    <location>
        <begin position="166"/>
        <end position="185"/>
    </location>
</feature>
<feature type="transmembrane region" description="Helical" evidence="5">
    <location>
        <begin position="294"/>
        <end position="315"/>
    </location>
</feature>
<dbReference type="PANTHER" id="PTHR11132">
    <property type="entry name" value="SOLUTE CARRIER FAMILY 35"/>
    <property type="match status" value="1"/>
</dbReference>
<feature type="domain" description="Sugar phosphate transporter" evidence="6">
    <location>
        <begin position="24"/>
        <end position="312"/>
    </location>
</feature>
<organism evidence="7">
    <name type="scientific">Hydra vulgaris</name>
    <name type="common">Hydra</name>
    <name type="synonym">Hydra attenuata</name>
    <dbReference type="NCBI Taxonomy" id="6087"/>
    <lineage>
        <taxon>Eukaryota</taxon>
        <taxon>Metazoa</taxon>
        <taxon>Cnidaria</taxon>
        <taxon>Hydrozoa</taxon>
        <taxon>Hydroidolina</taxon>
        <taxon>Anthoathecata</taxon>
        <taxon>Aplanulata</taxon>
        <taxon>Hydridae</taxon>
        <taxon>Hydra</taxon>
    </lineage>
</organism>
<feature type="transmembrane region" description="Helical" evidence="5">
    <location>
        <begin position="197"/>
        <end position="218"/>
    </location>
</feature>
<feature type="transmembrane region" description="Helical" evidence="5">
    <location>
        <begin position="238"/>
        <end position="260"/>
    </location>
</feature>
<gene>
    <name evidence="7" type="primary">SLC35D3</name>
</gene>
<name>T2MCL5_HYDVU</name>
<feature type="transmembrane region" description="Helical" evidence="5">
    <location>
        <begin position="52"/>
        <end position="70"/>
    </location>
</feature>
<dbReference type="OMA" id="GWKDPTM"/>
<evidence type="ECO:0000256" key="2">
    <source>
        <dbReference type="ARBA" id="ARBA00022692"/>
    </source>
</evidence>
<proteinExistence type="evidence at transcript level"/>
<keyword evidence="4 5" id="KW-0472">Membrane</keyword>
<dbReference type="AlphaFoldDB" id="T2MCL5"/>
<dbReference type="InterPro" id="IPR037185">
    <property type="entry name" value="EmrE-like"/>
</dbReference>
<feature type="transmembrane region" description="Helical" evidence="5">
    <location>
        <begin position="90"/>
        <end position="112"/>
    </location>
</feature>
<evidence type="ECO:0000256" key="5">
    <source>
        <dbReference type="SAM" id="Phobius"/>
    </source>
</evidence>
<evidence type="ECO:0000256" key="3">
    <source>
        <dbReference type="ARBA" id="ARBA00022989"/>
    </source>
</evidence>
<feature type="transmembrane region" description="Helical" evidence="5">
    <location>
        <begin position="142"/>
        <end position="160"/>
    </location>
</feature>
<evidence type="ECO:0000256" key="1">
    <source>
        <dbReference type="ARBA" id="ARBA00004141"/>
    </source>
</evidence>
<comment type="subcellular location">
    <subcellularLocation>
        <location evidence="1">Membrane</location>
        <topology evidence="1">Multi-pass membrane protein</topology>
    </subcellularLocation>
</comment>
<dbReference type="SUPFAM" id="SSF103481">
    <property type="entry name" value="Multidrug resistance efflux transporter EmrE"/>
    <property type="match status" value="1"/>
</dbReference>
<evidence type="ECO:0000313" key="7">
    <source>
        <dbReference type="EMBL" id="CDG69677.1"/>
    </source>
</evidence>
<dbReference type="KEGG" id="hmg:100197493"/>